<comment type="caution">
    <text evidence="17">The sequence shown here is derived from an EMBL/GenBank/DDBJ whole genome shotgun (WGS) entry which is preliminary data.</text>
</comment>
<accession>A0A9D2XDI9</accession>
<evidence type="ECO:0000256" key="9">
    <source>
        <dbReference type="ARBA" id="ARBA00052069"/>
    </source>
</evidence>
<evidence type="ECO:0000256" key="13">
    <source>
        <dbReference type="PROSITE-ProRule" id="PRU10072"/>
    </source>
</evidence>
<feature type="active site" description="Proton acceptor" evidence="12 13">
    <location>
        <position position="172"/>
    </location>
</feature>
<comment type="catalytic activity">
    <reaction evidence="10">
        <text>a 2'-deoxyuridine in single-stranded DNA + H2O = a 2'-deoxyribose 5'-monophosphate in single-stranded DNA + uracil</text>
        <dbReference type="Rhea" id="RHEA:81459"/>
        <dbReference type="Rhea" id="RHEA-COMP:12847"/>
        <dbReference type="Rhea" id="RHEA-COMP:19684"/>
        <dbReference type="ChEBI" id="CHEBI:15377"/>
        <dbReference type="ChEBI" id="CHEBI:17568"/>
        <dbReference type="ChEBI" id="CHEBI:133902"/>
        <dbReference type="ChEBI" id="CHEBI:139095"/>
    </reaction>
    <physiologicalReaction direction="left-to-right" evidence="10">
        <dbReference type="Rhea" id="RHEA:81460"/>
    </physiologicalReaction>
</comment>
<dbReference type="PROSITE" id="PS00130">
    <property type="entry name" value="U_DNA_GLYCOSYLASE"/>
    <property type="match status" value="1"/>
</dbReference>
<organism evidence="17 18">
    <name type="scientific">Nothobranchius furzeri</name>
    <name type="common">Turquoise killifish</name>
    <dbReference type="NCBI Taxonomy" id="105023"/>
    <lineage>
        <taxon>Eukaryota</taxon>
        <taxon>Metazoa</taxon>
        <taxon>Chordata</taxon>
        <taxon>Craniata</taxon>
        <taxon>Vertebrata</taxon>
        <taxon>Euteleostomi</taxon>
        <taxon>Actinopterygii</taxon>
        <taxon>Neopterygii</taxon>
        <taxon>Teleostei</taxon>
        <taxon>Neoteleostei</taxon>
        <taxon>Acanthomorphata</taxon>
        <taxon>Ovalentaria</taxon>
        <taxon>Atherinomorphae</taxon>
        <taxon>Cyprinodontiformes</taxon>
        <taxon>Nothobranchiidae</taxon>
        <taxon>Nothobranchius</taxon>
    </lineage>
</organism>
<keyword evidence="2" id="KW-0597">Phosphoprotein</keyword>
<dbReference type="OrthoDB" id="10031947at2759"/>
<protein>
    <recommendedName>
        <fullName evidence="12 14">Uracil-DNA glycosylase</fullName>
        <shortName evidence="12">UDG</shortName>
        <ecNumber evidence="12 14">3.2.2.27</ecNumber>
    </recommendedName>
</protein>
<evidence type="ECO:0000256" key="8">
    <source>
        <dbReference type="ARBA" id="ARBA00023242"/>
    </source>
</evidence>
<evidence type="ECO:0000256" key="12">
    <source>
        <dbReference type="HAMAP-Rule" id="MF_03166"/>
    </source>
</evidence>
<dbReference type="InterPro" id="IPR005122">
    <property type="entry name" value="Uracil-DNA_glycosylase-like"/>
</dbReference>
<keyword evidence="4 12" id="KW-0378">Hydrolase</keyword>
<comment type="catalytic activity">
    <reaction evidence="9">
        <text>a 2'-deoxyuridine in double-stranded DNA + H2O = a 2'-deoxyribose 5'-monophosphate in double-stranded DNA + uracil</text>
        <dbReference type="Rhea" id="RHEA:81455"/>
        <dbReference type="Rhea" id="RHEA-COMP:14231"/>
        <dbReference type="Rhea" id="RHEA-COMP:17071"/>
        <dbReference type="ChEBI" id="CHEBI:15377"/>
        <dbReference type="ChEBI" id="CHEBI:17568"/>
        <dbReference type="ChEBI" id="CHEBI:133902"/>
        <dbReference type="ChEBI" id="CHEBI:139095"/>
    </reaction>
    <physiologicalReaction direction="left-to-right" evidence="9">
        <dbReference type="Rhea" id="RHEA:81456"/>
    </physiologicalReaction>
</comment>
<dbReference type="SMART" id="SM00986">
    <property type="entry name" value="UDG"/>
    <property type="match status" value="1"/>
</dbReference>
<dbReference type="HAMAP" id="MF_00148">
    <property type="entry name" value="UDG"/>
    <property type="match status" value="1"/>
</dbReference>
<dbReference type="PANTHER" id="PTHR11264">
    <property type="entry name" value="URACIL-DNA GLYCOSYLASE"/>
    <property type="match status" value="1"/>
</dbReference>
<dbReference type="NCBIfam" id="NF003591">
    <property type="entry name" value="PRK05254.1-4"/>
    <property type="match status" value="1"/>
</dbReference>
<dbReference type="EC" id="3.2.2.27" evidence="12 14"/>
<dbReference type="CDD" id="cd10027">
    <property type="entry name" value="UDG-F1-like"/>
    <property type="match status" value="1"/>
</dbReference>
<dbReference type="GeneID" id="107393977"/>
<comment type="subcellular location">
    <subcellularLocation>
        <location evidence="12">Mitochondrion</location>
    </subcellularLocation>
    <subcellularLocation>
        <location evidence="12">Nucleus</location>
    </subcellularLocation>
</comment>
<evidence type="ECO:0000256" key="5">
    <source>
        <dbReference type="ARBA" id="ARBA00022990"/>
    </source>
</evidence>
<dbReference type="EMBL" id="JAAVVJ010000019">
    <property type="protein sequence ID" value="KAF7200236.1"/>
    <property type="molecule type" value="Genomic_DNA"/>
</dbReference>
<evidence type="ECO:0000256" key="1">
    <source>
        <dbReference type="ARBA" id="ARBA00008184"/>
    </source>
</evidence>
<comment type="subunit">
    <text evidence="11">Interacts with RPA2 subunit of the RPA trimer; this interaction mediates UNG2 recruitment to RPA-coated single-stranded DNA at stalled replication forks. Interacts with PCNA; this interaction mediates UNG2 recruitment to S-phase replication foci. Interacts (via N-terminus) with FAM72A.</text>
</comment>
<comment type="function">
    <text evidence="12 14">Excises uracil residues from the DNA which can arise as a result of misincorporation of dUMP residues by DNA polymerase or due to deamination of cytosine.</text>
</comment>
<dbReference type="FunFam" id="3.40.470.10:FF:000004">
    <property type="entry name" value="Uracil-DNA glycosylase"/>
    <property type="match status" value="1"/>
</dbReference>
<keyword evidence="6 12" id="KW-0496">Mitochondrion</keyword>
<dbReference type="NCBIfam" id="TIGR00628">
    <property type="entry name" value="ung"/>
    <property type="match status" value="1"/>
</dbReference>
<evidence type="ECO:0000256" key="15">
    <source>
        <dbReference type="SAM" id="MobiDB-lite"/>
    </source>
</evidence>
<proteinExistence type="inferred from homology"/>
<evidence type="ECO:0000259" key="16">
    <source>
        <dbReference type="SMART" id="SM00986"/>
    </source>
</evidence>
<feature type="domain" description="Uracil-DNA glycosylase-like" evidence="16">
    <location>
        <begin position="157"/>
        <end position="318"/>
    </location>
</feature>
<gene>
    <name evidence="17" type="primary">ung</name>
    <name evidence="12" type="synonym">UNG</name>
    <name evidence="12" type="synonym">UNG1</name>
    <name evidence="17" type="ORF">G4P62_016774</name>
</gene>
<dbReference type="CTD" id="393949"/>
<feature type="compositionally biased region" description="Polar residues" evidence="15">
    <location>
        <begin position="77"/>
        <end position="86"/>
    </location>
</feature>
<dbReference type="NCBIfam" id="NF003589">
    <property type="entry name" value="PRK05254.1-2"/>
    <property type="match status" value="1"/>
</dbReference>
<evidence type="ECO:0000256" key="6">
    <source>
        <dbReference type="ARBA" id="ARBA00023128"/>
    </source>
</evidence>
<comment type="similarity">
    <text evidence="1 12 14">Belongs to the uracil-DNA glycosylase (UDG) superfamily. UNG family.</text>
</comment>
<evidence type="ECO:0000256" key="11">
    <source>
        <dbReference type="ARBA" id="ARBA00064140"/>
    </source>
</evidence>
<keyword evidence="3 12" id="KW-0227">DNA damage</keyword>
<evidence type="ECO:0000256" key="7">
    <source>
        <dbReference type="ARBA" id="ARBA00023204"/>
    </source>
</evidence>
<evidence type="ECO:0000256" key="4">
    <source>
        <dbReference type="ARBA" id="ARBA00022801"/>
    </source>
</evidence>
<name>A0A9D2XDI9_NOTFU</name>
<dbReference type="GO" id="GO:0004844">
    <property type="term" value="F:uracil DNA N-glycosylase activity"/>
    <property type="evidence" value="ECO:0007669"/>
    <property type="project" value="UniProtKB-UniRule"/>
</dbReference>
<evidence type="ECO:0000256" key="2">
    <source>
        <dbReference type="ARBA" id="ARBA00022553"/>
    </source>
</evidence>
<keyword evidence="8 12" id="KW-0539">Nucleus</keyword>
<keyword evidence="7 12" id="KW-0234">DNA repair</keyword>
<dbReference type="AlphaFoldDB" id="A0A9D2XDI9"/>
<dbReference type="Pfam" id="PF03167">
    <property type="entry name" value="UDG"/>
    <property type="match status" value="1"/>
</dbReference>
<evidence type="ECO:0000313" key="17">
    <source>
        <dbReference type="EMBL" id="KAF7200236.1"/>
    </source>
</evidence>
<dbReference type="InterPro" id="IPR002043">
    <property type="entry name" value="UDG_fam1"/>
</dbReference>
<comment type="catalytic activity">
    <reaction evidence="12 14">
        <text>Hydrolyzes single-stranded DNA or mismatched double-stranded DNA and polynucleotides, releasing free uracil.</text>
        <dbReference type="EC" id="3.2.2.27"/>
    </reaction>
</comment>
<dbReference type="KEGG" id="nfu:107393977"/>
<dbReference type="GO" id="GO:0005739">
    <property type="term" value="C:mitochondrion"/>
    <property type="evidence" value="ECO:0007669"/>
    <property type="project" value="UniProtKB-SubCell"/>
</dbReference>
<dbReference type="NCBIfam" id="NF003592">
    <property type="entry name" value="PRK05254.1-5"/>
    <property type="match status" value="1"/>
</dbReference>
<evidence type="ECO:0000256" key="10">
    <source>
        <dbReference type="ARBA" id="ARBA00052828"/>
    </source>
</evidence>
<evidence type="ECO:0000256" key="14">
    <source>
        <dbReference type="RuleBase" id="RU003780"/>
    </source>
</evidence>
<keyword evidence="5" id="KW-0007">Acetylation</keyword>
<feature type="region of interest" description="Disordered" evidence="15">
    <location>
        <begin position="1"/>
        <end position="89"/>
    </location>
</feature>
<dbReference type="InterPro" id="IPR018085">
    <property type="entry name" value="Ura-DNA_Glyclase_AS"/>
</dbReference>
<dbReference type="Proteomes" id="UP000822369">
    <property type="component" value="Chromosome 19"/>
</dbReference>
<dbReference type="NCBIfam" id="NF003588">
    <property type="entry name" value="PRK05254.1-1"/>
    <property type="match status" value="1"/>
</dbReference>
<evidence type="ECO:0000256" key="3">
    <source>
        <dbReference type="ARBA" id="ARBA00022763"/>
    </source>
</evidence>
<dbReference type="InterPro" id="IPR036895">
    <property type="entry name" value="Uracil-DNA_glycosylase-like_sf"/>
</dbReference>
<dbReference type="GO" id="GO:0005654">
    <property type="term" value="C:nucleoplasm"/>
    <property type="evidence" value="ECO:0007669"/>
    <property type="project" value="UniProtKB-ARBA"/>
</dbReference>
<dbReference type="Gene3D" id="3.40.470.10">
    <property type="entry name" value="Uracil-DNA glycosylase-like domain"/>
    <property type="match status" value="1"/>
</dbReference>
<sequence>MSSRKRKAKSVLEKFNDEESTFPGTKYKRIKPHSSDGLVHEQSTETVEQDEGATAERSFHKEVQKKQRPAAVESEPDTTSPASLSAEQLDRISRNKRAALERLASVNAPPGFGESWRKELSSEFSRPYFKQLMSFVSEERKRHTVFPPVEHVFTWTQTCGSRDVKVVILGQDPYHGPGQAHGLCFSVKRPVPPPPSLENMYKELASDIKGFQHPGHGDLTGWAEQGVLLLNAVLTVRAHQANSHKDKGWEAFTDAVVQWVSTNLEGVVFMLWGSYAQKKGAAINRKRHHVLQAVHPSPLSAHRGFFGCNHFSKANELLKKSGKSPIDWKAL</sequence>
<dbReference type="SUPFAM" id="SSF52141">
    <property type="entry name" value="Uracil-DNA glycosylase-like"/>
    <property type="match status" value="1"/>
</dbReference>
<dbReference type="GO" id="GO:0097510">
    <property type="term" value="P:base-excision repair, AP site formation via deaminated base removal"/>
    <property type="evidence" value="ECO:0007669"/>
    <property type="project" value="TreeGrafter"/>
</dbReference>
<dbReference type="SMART" id="SM00987">
    <property type="entry name" value="UreE_C"/>
    <property type="match status" value="1"/>
</dbReference>
<reference evidence="17" key="1">
    <citation type="submission" date="2020-03" db="EMBL/GenBank/DDBJ databases">
        <title>Intra-Species Differences in Population Size shape Life History and Genome Evolution.</title>
        <authorList>
            <person name="Willemsen D."/>
            <person name="Cui R."/>
            <person name="Valenzano D.R."/>
        </authorList>
    </citation>
    <scope>NUCLEOTIDE SEQUENCE</scope>
    <source>
        <strain evidence="17">GRZ</strain>
        <tissue evidence="17">Whole</tissue>
    </source>
</reference>
<dbReference type="PANTHER" id="PTHR11264:SF0">
    <property type="entry name" value="URACIL-DNA GLYCOSYLASE"/>
    <property type="match status" value="1"/>
</dbReference>
<evidence type="ECO:0000313" key="18">
    <source>
        <dbReference type="Proteomes" id="UP000822369"/>
    </source>
</evidence>